<evidence type="ECO:0000256" key="5">
    <source>
        <dbReference type="ARBA" id="ARBA00022989"/>
    </source>
</evidence>
<dbReference type="Pfam" id="PF00893">
    <property type="entry name" value="Multi_Drug_Res"/>
    <property type="match status" value="1"/>
</dbReference>
<dbReference type="SUPFAM" id="SSF103481">
    <property type="entry name" value="Multidrug resistance efflux transporter EmrE"/>
    <property type="match status" value="1"/>
</dbReference>
<dbReference type="EMBL" id="BMWG01000008">
    <property type="protein sequence ID" value="GGZ35597.1"/>
    <property type="molecule type" value="Genomic_DNA"/>
</dbReference>
<keyword evidence="10" id="KW-1185">Reference proteome</keyword>
<organism evidence="9 10">
    <name type="scientific">Streptomyces inusitatus</name>
    <dbReference type="NCBI Taxonomy" id="68221"/>
    <lineage>
        <taxon>Bacteria</taxon>
        <taxon>Bacillati</taxon>
        <taxon>Actinomycetota</taxon>
        <taxon>Actinomycetes</taxon>
        <taxon>Kitasatosporales</taxon>
        <taxon>Streptomycetaceae</taxon>
        <taxon>Streptomyces</taxon>
    </lineage>
</organism>
<dbReference type="AlphaFoldDB" id="A0A918Q732"/>
<dbReference type="Proteomes" id="UP000630936">
    <property type="component" value="Unassembled WGS sequence"/>
</dbReference>
<gene>
    <name evidence="9" type="ORF">GCM10010387_32090</name>
</gene>
<keyword evidence="6 8" id="KW-0472">Membrane</keyword>
<keyword evidence="4 7" id="KW-0812">Transmembrane</keyword>
<evidence type="ECO:0000313" key="9">
    <source>
        <dbReference type="EMBL" id="GGZ35597.1"/>
    </source>
</evidence>
<feature type="transmembrane region" description="Helical" evidence="8">
    <location>
        <begin position="136"/>
        <end position="152"/>
    </location>
</feature>
<evidence type="ECO:0000256" key="7">
    <source>
        <dbReference type="RuleBase" id="RU003942"/>
    </source>
</evidence>
<evidence type="ECO:0000256" key="1">
    <source>
        <dbReference type="ARBA" id="ARBA00004651"/>
    </source>
</evidence>
<evidence type="ECO:0008006" key="11">
    <source>
        <dbReference type="Google" id="ProtNLM"/>
    </source>
</evidence>
<evidence type="ECO:0000313" key="10">
    <source>
        <dbReference type="Proteomes" id="UP000630936"/>
    </source>
</evidence>
<keyword evidence="2" id="KW-0813">Transport</keyword>
<feature type="transmembrane region" description="Helical" evidence="8">
    <location>
        <begin position="49"/>
        <end position="69"/>
    </location>
</feature>
<name>A0A918Q732_9ACTN</name>
<accession>A0A918Q732</accession>
<dbReference type="InterPro" id="IPR037185">
    <property type="entry name" value="EmrE-like"/>
</dbReference>
<protein>
    <recommendedName>
        <fullName evidence="11">Ligand-binding protein SH3</fullName>
    </recommendedName>
</protein>
<dbReference type="Gene3D" id="1.10.3730.20">
    <property type="match status" value="1"/>
</dbReference>
<keyword evidence="5 8" id="KW-1133">Transmembrane helix</keyword>
<evidence type="ECO:0000256" key="6">
    <source>
        <dbReference type="ARBA" id="ARBA00023136"/>
    </source>
</evidence>
<sequence length="153" mass="15891">MPSMPSAANGLTSAAVVVLYKVMRPPWGLRTTDQYPLSDKTGHLGGQSVMAWFILVVSGVLEAVWATALSASKNFKRPIPTIVFVVALAASMTGLAFAMKSLPTGTAYAVWVGIGAVLTAVWAMATGQERATTARVLLLLGLVGCVVGLKAVS</sequence>
<evidence type="ECO:0000256" key="3">
    <source>
        <dbReference type="ARBA" id="ARBA00022475"/>
    </source>
</evidence>
<evidence type="ECO:0000256" key="2">
    <source>
        <dbReference type="ARBA" id="ARBA00022448"/>
    </source>
</evidence>
<comment type="caution">
    <text evidence="9">The sequence shown here is derived from an EMBL/GenBank/DDBJ whole genome shotgun (WGS) entry which is preliminary data.</text>
</comment>
<dbReference type="InterPro" id="IPR000390">
    <property type="entry name" value="Small_drug/metabolite_transptr"/>
</dbReference>
<reference evidence="9" key="1">
    <citation type="journal article" date="2014" name="Int. J. Syst. Evol. Microbiol.">
        <title>Complete genome sequence of Corynebacterium casei LMG S-19264T (=DSM 44701T), isolated from a smear-ripened cheese.</title>
        <authorList>
            <consortium name="US DOE Joint Genome Institute (JGI-PGF)"/>
            <person name="Walter F."/>
            <person name="Albersmeier A."/>
            <person name="Kalinowski J."/>
            <person name="Ruckert C."/>
        </authorList>
    </citation>
    <scope>NUCLEOTIDE SEQUENCE</scope>
    <source>
        <strain evidence="9">JCM 4988</strain>
    </source>
</reference>
<dbReference type="PANTHER" id="PTHR30561:SF0">
    <property type="entry name" value="GUANIDINIUM EXPORTER"/>
    <property type="match status" value="1"/>
</dbReference>
<dbReference type="PANTHER" id="PTHR30561">
    <property type="entry name" value="SMR FAMILY PROTON-DEPENDENT DRUG EFFLUX TRANSPORTER SUGE"/>
    <property type="match status" value="1"/>
</dbReference>
<dbReference type="GO" id="GO:0022857">
    <property type="term" value="F:transmembrane transporter activity"/>
    <property type="evidence" value="ECO:0007669"/>
    <property type="project" value="InterPro"/>
</dbReference>
<keyword evidence="3" id="KW-1003">Cell membrane</keyword>
<evidence type="ECO:0000256" key="8">
    <source>
        <dbReference type="SAM" id="Phobius"/>
    </source>
</evidence>
<comment type="similarity">
    <text evidence="7">Belongs to the drug/metabolite transporter (DMT) superfamily. Small multidrug resistance (SMR) (TC 2.A.7.1) family.</text>
</comment>
<comment type="subcellular location">
    <subcellularLocation>
        <location evidence="1 7">Cell membrane</location>
        <topology evidence="1 7">Multi-pass membrane protein</topology>
    </subcellularLocation>
</comment>
<dbReference type="InterPro" id="IPR045324">
    <property type="entry name" value="Small_multidrug_res"/>
</dbReference>
<feature type="transmembrane region" description="Helical" evidence="8">
    <location>
        <begin position="81"/>
        <end position="99"/>
    </location>
</feature>
<proteinExistence type="inferred from homology"/>
<reference evidence="9" key="2">
    <citation type="submission" date="2020-09" db="EMBL/GenBank/DDBJ databases">
        <authorList>
            <person name="Sun Q."/>
            <person name="Ohkuma M."/>
        </authorList>
    </citation>
    <scope>NUCLEOTIDE SEQUENCE</scope>
    <source>
        <strain evidence="9">JCM 4988</strain>
    </source>
</reference>
<dbReference type="GO" id="GO:0005886">
    <property type="term" value="C:plasma membrane"/>
    <property type="evidence" value="ECO:0007669"/>
    <property type="project" value="UniProtKB-SubCell"/>
</dbReference>
<evidence type="ECO:0000256" key="4">
    <source>
        <dbReference type="ARBA" id="ARBA00022692"/>
    </source>
</evidence>
<feature type="transmembrane region" description="Helical" evidence="8">
    <location>
        <begin position="105"/>
        <end position="124"/>
    </location>
</feature>